<gene>
    <name evidence="1" type="ORF">B0I22_0816</name>
</gene>
<dbReference type="Proteomes" id="UP000295313">
    <property type="component" value="Unassembled WGS sequence"/>
</dbReference>
<dbReference type="OrthoDB" id="1253889at2"/>
<sequence>MNFNFFKRKLITVAGFEKEDFDNLRNIYSGTYKNKKYRYIDISIFFTKKRTENITLKKINNFIVDIERIENNIENIIISSYSDSNSVINEFANLLFSEIPQEKITELGIDFTKENISKKVILENVEMHPNQTKYFARFNYSFFKEINRYSLSFFVNEKGIVLEKKINNEFEDFYNEVIKLAKDSAEHWEYIHSPDFEKWINNFNKIKTENFSKEILNWKEEIHYKIADIILFSDNKYLNINTLYTHLFILTKNKEDSEYLFENLFSCLYHLEDTDKSLELLFKVKEKLLLEFNFNENNKEISEINNLIEKYQTPSTNS</sequence>
<keyword evidence="2" id="KW-1185">Reference proteome</keyword>
<evidence type="ECO:0000313" key="1">
    <source>
        <dbReference type="EMBL" id="TDX86674.1"/>
    </source>
</evidence>
<reference evidence="1 2" key="1">
    <citation type="submission" date="2019-03" db="EMBL/GenBank/DDBJ databases">
        <title>Genomic Encyclopedia of Type Strains, Phase III (KMG-III): the genomes of soil and plant-associated and newly described type strains.</title>
        <authorList>
            <person name="Whitman W."/>
        </authorList>
    </citation>
    <scope>NUCLEOTIDE SEQUENCE [LARGE SCALE GENOMIC DNA]</scope>
    <source>
        <strain evidence="1 2">CGMCC 1.12802</strain>
    </source>
</reference>
<accession>A0A4R8IAJ0</accession>
<proteinExistence type="predicted"/>
<organism evidence="1 2">
    <name type="scientific">Epilithonimonas xixisoli</name>
    <dbReference type="NCBI Taxonomy" id="1476462"/>
    <lineage>
        <taxon>Bacteria</taxon>
        <taxon>Pseudomonadati</taxon>
        <taxon>Bacteroidota</taxon>
        <taxon>Flavobacteriia</taxon>
        <taxon>Flavobacteriales</taxon>
        <taxon>Weeksellaceae</taxon>
        <taxon>Chryseobacterium group</taxon>
        <taxon>Epilithonimonas</taxon>
    </lineage>
</organism>
<dbReference type="EMBL" id="SOEO01000001">
    <property type="protein sequence ID" value="TDX86674.1"/>
    <property type="molecule type" value="Genomic_DNA"/>
</dbReference>
<comment type="caution">
    <text evidence="1">The sequence shown here is derived from an EMBL/GenBank/DDBJ whole genome shotgun (WGS) entry which is preliminary data.</text>
</comment>
<dbReference type="RefSeq" id="WP_133943323.1">
    <property type="nucleotide sequence ID" value="NZ_SOEO01000001.1"/>
</dbReference>
<name>A0A4R8IAJ0_9FLAO</name>
<evidence type="ECO:0000313" key="2">
    <source>
        <dbReference type="Proteomes" id="UP000295313"/>
    </source>
</evidence>
<protein>
    <submittedName>
        <fullName evidence="1">Uncharacterized protein</fullName>
    </submittedName>
</protein>
<dbReference type="AlphaFoldDB" id="A0A4R8IAJ0"/>